<dbReference type="HOGENOM" id="CLU_2123324_0_0_1"/>
<dbReference type="OrthoDB" id="5859139at2759"/>
<dbReference type="FunCoup" id="E3MUC0">
    <property type="interactions" value="1867"/>
</dbReference>
<accession>E3MUC0</accession>
<dbReference type="eggNOG" id="ENOG502TIKU">
    <property type="taxonomic scope" value="Eukaryota"/>
</dbReference>
<dbReference type="Proteomes" id="UP000008281">
    <property type="component" value="Unassembled WGS sequence"/>
</dbReference>
<dbReference type="GeneID" id="9826561"/>
<evidence type="ECO:0000313" key="1">
    <source>
        <dbReference type="EMBL" id="EFP09696.1"/>
    </source>
</evidence>
<dbReference type="CTD" id="9826561"/>
<protein>
    <submittedName>
        <fullName evidence="1">Uncharacterized protein</fullName>
    </submittedName>
</protein>
<keyword evidence="2" id="KW-1185">Reference proteome</keyword>
<dbReference type="EMBL" id="DS268479">
    <property type="protein sequence ID" value="EFP09696.1"/>
    <property type="molecule type" value="Genomic_DNA"/>
</dbReference>
<dbReference type="RefSeq" id="XP_003100219.2">
    <property type="nucleotide sequence ID" value="XM_003100171.2"/>
</dbReference>
<dbReference type="OMA" id="YCHILSV"/>
<dbReference type="KEGG" id="crq:GCK72_025301"/>
<proteinExistence type="predicted"/>
<gene>
    <name evidence="1" type="ORF">CRE_21859</name>
</gene>
<organism evidence="2">
    <name type="scientific">Caenorhabditis remanei</name>
    <name type="common">Caenorhabditis vulgaris</name>
    <dbReference type="NCBI Taxonomy" id="31234"/>
    <lineage>
        <taxon>Eukaryota</taxon>
        <taxon>Metazoa</taxon>
        <taxon>Ecdysozoa</taxon>
        <taxon>Nematoda</taxon>
        <taxon>Chromadorea</taxon>
        <taxon>Rhabditida</taxon>
        <taxon>Rhabditina</taxon>
        <taxon>Rhabditomorpha</taxon>
        <taxon>Rhabditoidea</taxon>
        <taxon>Rhabditidae</taxon>
        <taxon>Peloderinae</taxon>
        <taxon>Caenorhabditis</taxon>
    </lineage>
</organism>
<name>E3MUC0_CAERE</name>
<sequence>MKSVFLLLAILVVATTGEYLQLHTESDDDPFTATSNFSIPKFESVMNHRSYAYVSAGLIILLFVGLIYCHILSVRKTRLLEQYEQRSTLPEWSPLLNKNIRPPPPYEQVV</sequence>
<dbReference type="STRING" id="31234.E3MUC0"/>
<reference evidence="1" key="1">
    <citation type="submission" date="2007-07" db="EMBL/GenBank/DDBJ databases">
        <title>PCAP assembly of the Caenorhabditis remanei genome.</title>
        <authorList>
            <consortium name="The Caenorhabditis remanei Sequencing Consortium"/>
            <person name="Wilson R.K."/>
        </authorList>
    </citation>
    <scope>NUCLEOTIDE SEQUENCE [LARGE SCALE GENOMIC DNA]</scope>
    <source>
        <strain evidence="1">PB4641</strain>
    </source>
</reference>
<dbReference type="AlphaFoldDB" id="E3MUC0"/>
<evidence type="ECO:0000313" key="2">
    <source>
        <dbReference type="Proteomes" id="UP000008281"/>
    </source>
</evidence>